<sequence length="468" mass="50281">MEFLESFVAFTNDILWSYVLIVMLVGLGIWFSLRTRFVQVRCLKEMVRLLKEGVGQKTEHNHISSFQAFCVSTASRVGVGNIAGIAIAIVSGGPGAIFWMWIIAILGSATGFIESTLAQIYKVPREGGGYRGGPAYYIKNVLGNKPMAALFAVLISVTFGLIFNSVQANTITISLQAAFGLDRFVMGCIIAALTGIVIFGGVARIAKVAEWMVPIMAGLYLLIALGVTLMNIEKLPQVFNAIFSSAFDLQAVAGGGMGAALMTGIKRGLFSNEAGMGSVPNAAATASASHPVKQGLIQAFGVFVDTLLVCSASAFIVLLSDGYTEGKLTGIELVQQSLSQHLGPWAPSFLAGMICLFAFSSIVGNYYYGEINIGFISKNYMTLMLFRVFVVGMVLFGSVAKVALVWDLADLFMALMAITNLVAIAILGKYAYIALHDYMDQKRAGIVEPEFDPAILPSQRGIEVWKKK</sequence>
<evidence type="ECO:0000313" key="12">
    <source>
        <dbReference type="Proteomes" id="UP000443070"/>
    </source>
</evidence>
<keyword evidence="12" id="KW-1185">Reference proteome</keyword>
<dbReference type="Gene3D" id="1.20.1740.10">
    <property type="entry name" value="Amino acid/polyamine transporter I"/>
    <property type="match status" value="1"/>
</dbReference>
<dbReference type="InterPro" id="IPR001463">
    <property type="entry name" value="Na/Ala_symport"/>
</dbReference>
<dbReference type="PROSITE" id="PS00873">
    <property type="entry name" value="NA_ALANINE_SYMP"/>
    <property type="match status" value="1"/>
</dbReference>
<feature type="transmembrane region" description="Helical" evidence="9">
    <location>
        <begin position="380"/>
        <end position="406"/>
    </location>
</feature>
<dbReference type="PANTHER" id="PTHR30330:SF1">
    <property type="entry name" value="AMINO-ACID CARRIER PROTEIN ALST"/>
    <property type="match status" value="1"/>
</dbReference>
<dbReference type="NCBIfam" id="TIGR00835">
    <property type="entry name" value="agcS"/>
    <property type="match status" value="1"/>
</dbReference>
<dbReference type="Pfam" id="PF01235">
    <property type="entry name" value="Na_Ala_symp"/>
    <property type="match status" value="1"/>
</dbReference>
<feature type="transmembrane region" description="Helical" evidence="9">
    <location>
        <begin position="345"/>
        <end position="368"/>
    </location>
</feature>
<dbReference type="AlphaFoldDB" id="A0A3G9GQK4"/>
<feature type="transmembrane region" description="Helical" evidence="9">
    <location>
        <begin position="296"/>
        <end position="319"/>
    </location>
</feature>
<evidence type="ECO:0000256" key="2">
    <source>
        <dbReference type="ARBA" id="ARBA00009261"/>
    </source>
</evidence>
<dbReference type="OrthoDB" id="9804874at2"/>
<dbReference type="Proteomes" id="UP000484547">
    <property type="component" value="Unassembled WGS sequence"/>
</dbReference>
<evidence type="ECO:0000256" key="6">
    <source>
        <dbReference type="ARBA" id="ARBA00022847"/>
    </source>
</evidence>
<reference evidence="12 13" key="1">
    <citation type="journal article" date="2019" name="Nat. Med.">
        <title>A library of human gut bacterial isolates paired with longitudinal multiomics data enables mechanistic microbiome research.</title>
        <authorList>
            <person name="Poyet M."/>
            <person name="Groussin M."/>
            <person name="Gibbons S.M."/>
            <person name="Avila-Pacheco J."/>
            <person name="Jiang X."/>
            <person name="Kearney S.M."/>
            <person name="Perrotta A.R."/>
            <person name="Berdy B."/>
            <person name="Zhao S."/>
            <person name="Lieberman T.D."/>
            <person name="Swanson P.K."/>
            <person name="Smith M."/>
            <person name="Roesemann S."/>
            <person name="Alexander J.E."/>
            <person name="Rich S.A."/>
            <person name="Livny J."/>
            <person name="Vlamakis H."/>
            <person name="Clish C."/>
            <person name="Bullock K."/>
            <person name="Deik A."/>
            <person name="Scott J."/>
            <person name="Pierce K.A."/>
            <person name="Xavier R.J."/>
            <person name="Alm E.J."/>
        </authorList>
    </citation>
    <scope>NUCLEOTIDE SEQUENCE [LARGE SCALE GENOMIC DNA]</scope>
    <source>
        <strain evidence="10 13">BIOML-A13</strain>
        <strain evidence="11 12">BIOML-A3</strain>
    </source>
</reference>
<dbReference type="GeneID" id="49406250"/>
<gene>
    <name evidence="10" type="ORF">GMD11_07010</name>
    <name evidence="11" type="ORF">GMD18_06660</name>
</gene>
<comment type="subcellular location">
    <subcellularLocation>
        <location evidence="1 9">Cell membrane</location>
        <topology evidence="1 9">Multi-pass membrane protein</topology>
    </subcellularLocation>
</comment>
<protein>
    <submittedName>
        <fullName evidence="10">Amino acid carrier protein</fullName>
    </submittedName>
</protein>
<dbReference type="PRINTS" id="PR00175">
    <property type="entry name" value="NAALASMPORT"/>
</dbReference>
<dbReference type="EMBL" id="WNBM01000004">
    <property type="protein sequence ID" value="MTT76007.1"/>
    <property type="molecule type" value="Genomic_DNA"/>
</dbReference>
<dbReference type="EMBL" id="WNBW01000004">
    <property type="protein sequence ID" value="MTU04070.1"/>
    <property type="molecule type" value="Genomic_DNA"/>
</dbReference>
<evidence type="ECO:0000256" key="5">
    <source>
        <dbReference type="ARBA" id="ARBA00022692"/>
    </source>
</evidence>
<evidence type="ECO:0000256" key="9">
    <source>
        <dbReference type="RuleBase" id="RU363064"/>
    </source>
</evidence>
<keyword evidence="5 9" id="KW-0812">Transmembrane</keyword>
<feature type="transmembrane region" description="Helical" evidence="9">
    <location>
        <begin position="147"/>
        <end position="164"/>
    </location>
</feature>
<keyword evidence="7 9" id="KW-1133">Transmembrane helix</keyword>
<evidence type="ECO:0000313" key="11">
    <source>
        <dbReference type="EMBL" id="MTU04070.1"/>
    </source>
</evidence>
<evidence type="ECO:0000313" key="13">
    <source>
        <dbReference type="Proteomes" id="UP000484547"/>
    </source>
</evidence>
<keyword evidence="3 9" id="KW-0813">Transport</keyword>
<dbReference type="Proteomes" id="UP000443070">
    <property type="component" value="Unassembled WGS sequence"/>
</dbReference>
<organism evidence="10 13">
    <name type="scientific">Phascolarctobacterium faecium</name>
    <dbReference type="NCBI Taxonomy" id="33025"/>
    <lineage>
        <taxon>Bacteria</taxon>
        <taxon>Bacillati</taxon>
        <taxon>Bacillota</taxon>
        <taxon>Negativicutes</taxon>
        <taxon>Acidaminococcales</taxon>
        <taxon>Acidaminococcaceae</taxon>
        <taxon>Phascolarctobacterium</taxon>
    </lineage>
</organism>
<name>A0A3G9GQK4_9FIRM</name>
<evidence type="ECO:0000256" key="3">
    <source>
        <dbReference type="ARBA" id="ARBA00022448"/>
    </source>
</evidence>
<keyword evidence="8 9" id="KW-0472">Membrane</keyword>
<feature type="transmembrane region" description="Helical" evidence="9">
    <location>
        <begin position="15"/>
        <end position="33"/>
    </location>
</feature>
<accession>A0A3G9GQK4</accession>
<feature type="transmembrane region" description="Helical" evidence="9">
    <location>
        <begin position="412"/>
        <end position="433"/>
    </location>
</feature>
<keyword evidence="4 9" id="KW-1003">Cell membrane</keyword>
<evidence type="ECO:0000256" key="4">
    <source>
        <dbReference type="ARBA" id="ARBA00022475"/>
    </source>
</evidence>
<feature type="transmembrane region" description="Helical" evidence="9">
    <location>
        <begin position="213"/>
        <end position="232"/>
    </location>
</feature>
<keyword evidence="6 9" id="KW-0769">Symport</keyword>
<comment type="caution">
    <text evidence="10">The sequence shown here is derived from an EMBL/GenBank/DDBJ whole genome shotgun (WGS) entry which is preliminary data.</text>
</comment>
<comment type="similarity">
    <text evidence="2 9">Belongs to the alanine or glycine:cation symporter (AGCS) (TC 2.A.25) family.</text>
</comment>
<dbReference type="RefSeq" id="WP_125668968.1">
    <property type="nucleotide sequence ID" value="NZ_AP019004.1"/>
</dbReference>
<dbReference type="FunFam" id="1.20.1740.10:FF:000004">
    <property type="entry name" value="Sodium:alanine symporter family protein"/>
    <property type="match status" value="1"/>
</dbReference>
<evidence type="ECO:0000256" key="7">
    <source>
        <dbReference type="ARBA" id="ARBA00022989"/>
    </source>
</evidence>
<dbReference type="PANTHER" id="PTHR30330">
    <property type="entry name" value="AGSS FAMILY TRANSPORTER, SODIUM-ALANINE"/>
    <property type="match status" value="1"/>
</dbReference>
<feature type="transmembrane region" description="Helical" evidence="9">
    <location>
        <begin position="184"/>
        <end position="206"/>
    </location>
</feature>
<proteinExistence type="inferred from homology"/>
<dbReference type="GO" id="GO:0005886">
    <property type="term" value="C:plasma membrane"/>
    <property type="evidence" value="ECO:0007669"/>
    <property type="project" value="UniProtKB-SubCell"/>
</dbReference>
<dbReference type="GO" id="GO:0005283">
    <property type="term" value="F:amino acid:sodium symporter activity"/>
    <property type="evidence" value="ECO:0007669"/>
    <property type="project" value="InterPro"/>
</dbReference>
<evidence type="ECO:0000256" key="1">
    <source>
        <dbReference type="ARBA" id="ARBA00004651"/>
    </source>
</evidence>
<evidence type="ECO:0000313" key="10">
    <source>
        <dbReference type="EMBL" id="MTT76007.1"/>
    </source>
</evidence>
<evidence type="ECO:0000256" key="8">
    <source>
        <dbReference type="ARBA" id="ARBA00023136"/>
    </source>
</evidence>